<proteinExistence type="predicted"/>
<keyword evidence="2" id="KW-1185">Reference proteome</keyword>
<dbReference type="AlphaFoldDB" id="A0A3Q0IYU4"/>
<feature type="region of interest" description="Disordered" evidence="1">
    <location>
        <begin position="1"/>
        <end position="22"/>
    </location>
</feature>
<organism evidence="2 3">
    <name type="scientific">Diaphorina citri</name>
    <name type="common">Asian citrus psyllid</name>
    <dbReference type="NCBI Taxonomy" id="121845"/>
    <lineage>
        <taxon>Eukaryota</taxon>
        <taxon>Metazoa</taxon>
        <taxon>Ecdysozoa</taxon>
        <taxon>Arthropoda</taxon>
        <taxon>Hexapoda</taxon>
        <taxon>Insecta</taxon>
        <taxon>Pterygota</taxon>
        <taxon>Neoptera</taxon>
        <taxon>Paraneoptera</taxon>
        <taxon>Hemiptera</taxon>
        <taxon>Sternorrhyncha</taxon>
        <taxon>Psylloidea</taxon>
        <taxon>Psyllidae</taxon>
        <taxon>Diaphorininae</taxon>
        <taxon>Diaphorina</taxon>
    </lineage>
</organism>
<dbReference type="PaxDb" id="121845-A0A3Q0IYU4"/>
<evidence type="ECO:0000256" key="1">
    <source>
        <dbReference type="SAM" id="MobiDB-lite"/>
    </source>
</evidence>
<feature type="compositionally biased region" description="Basic and acidic residues" evidence="1">
    <location>
        <begin position="7"/>
        <end position="22"/>
    </location>
</feature>
<gene>
    <name evidence="3" type="primary">LOC113468587</name>
</gene>
<dbReference type="RefSeq" id="XP_026681412.1">
    <property type="nucleotide sequence ID" value="XM_026825611.1"/>
</dbReference>
<reference evidence="3" key="1">
    <citation type="submission" date="2025-08" db="UniProtKB">
        <authorList>
            <consortium name="RefSeq"/>
        </authorList>
    </citation>
    <scope>IDENTIFICATION</scope>
</reference>
<sequence length="107" mass="12775">MKTKVNKGKEEARTKDTEEKENPVWRPWRRQFATGRMLWMCTGVAVIKEPSLMKRRVSSAINSWTCMMRRLNCKRNVNSFSWMRYVRHKLNAIEIAANKVRIAMMIR</sequence>
<name>A0A3Q0IYU4_DIACI</name>
<evidence type="ECO:0000313" key="3">
    <source>
        <dbReference type="RefSeq" id="XP_026681412.1"/>
    </source>
</evidence>
<protein>
    <submittedName>
        <fullName evidence="3">Uncharacterized protein LOC113468587</fullName>
    </submittedName>
</protein>
<dbReference type="KEGG" id="dci:113468587"/>
<dbReference type="GeneID" id="113468587"/>
<evidence type="ECO:0000313" key="2">
    <source>
        <dbReference type="Proteomes" id="UP000079169"/>
    </source>
</evidence>
<dbReference type="Proteomes" id="UP000079169">
    <property type="component" value="Unplaced"/>
</dbReference>
<accession>A0A3Q0IYU4</accession>